<proteinExistence type="predicted"/>
<dbReference type="Proteomes" id="UP000179642">
    <property type="component" value="Unassembled WGS sequence"/>
</dbReference>
<sequence>MPLVWLTAVGHALLVDLVYTYPSADLPPAYFVALFAGPVGVTVTAVIEVCRLRRRHGVGFRGRLPRWTPPLPRATLIPGDLVERLGADVARGYAHAWSHLTDRNGVLWAVTPAMWAGRAVMWPYVRSFSQQTRPMLRSDLEAVAGPLTPR</sequence>
<dbReference type="EMBL" id="MLYO01000049">
    <property type="protein sequence ID" value="OIJ99814.1"/>
    <property type="molecule type" value="Genomic_DNA"/>
</dbReference>
<organism evidence="2 3">
    <name type="scientific">Streptomyces monashensis</name>
    <dbReference type="NCBI Taxonomy" id="1678012"/>
    <lineage>
        <taxon>Bacteria</taxon>
        <taxon>Bacillati</taxon>
        <taxon>Actinomycetota</taxon>
        <taxon>Actinomycetes</taxon>
        <taxon>Kitasatosporales</taxon>
        <taxon>Streptomycetaceae</taxon>
        <taxon>Streptomyces</taxon>
    </lineage>
</organism>
<evidence type="ECO:0000313" key="3">
    <source>
        <dbReference type="Proteomes" id="UP000179642"/>
    </source>
</evidence>
<keyword evidence="1" id="KW-1133">Transmembrane helix</keyword>
<protein>
    <submittedName>
        <fullName evidence="2">Uncharacterized protein</fullName>
    </submittedName>
</protein>
<dbReference type="RefSeq" id="WP_071383698.1">
    <property type="nucleotide sequence ID" value="NZ_MLYO01000049.1"/>
</dbReference>
<keyword evidence="1" id="KW-0472">Membrane</keyword>
<gene>
    <name evidence="2" type="ORF">BIV23_27690</name>
</gene>
<feature type="transmembrane region" description="Helical" evidence="1">
    <location>
        <begin position="30"/>
        <end position="50"/>
    </location>
</feature>
<evidence type="ECO:0000256" key="1">
    <source>
        <dbReference type="SAM" id="Phobius"/>
    </source>
</evidence>
<evidence type="ECO:0000313" key="2">
    <source>
        <dbReference type="EMBL" id="OIJ99814.1"/>
    </source>
</evidence>
<name>A0A1S2Q3P4_9ACTN</name>
<keyword evidence="3" id="KW-1185">Reference proteome</keyword>
<keyword evidence="1" id="KW-0812">Transmembrane</keyword>
<comment type="caution">
    <text evidence="2">The sequence shown here is derived from an EMBL/GenBank/DDBJ whole genome shotgun (WGS) entry which is preliminary data.</text>
</comment>
<reference evidence="2 3" key="1">
    <citation type="submission" date="2016-10" db="EMBL/GenBank/DDBJ databases">
        <title>Genome sequence of Streptomyces sp. MUSC 1.</title>
        <authorList>
            <person name="Lee L.-H."/>
            <person name="Ser H.-L."/>
            <person name="Law J.W.-F."/>
        </authorList>
    </citation>
    <scope>NUCLEOTIDE SEQUENCE [LARGE SCALE GENOMIC DNA]</scope>
    <source>
        <strain evidence="2 3">MUSC 1</strain>
    </source>
</reference>
<dbReference type="AlphaFoldDB" id="A0A1S2Q3P4"/>
<accession>A0A1S2Q3P4</accession>